<name>A0A0P8W1V0_9CLOT</name>
<feature type="transmembrane region" description="Helical" evidence="8">
    <location>
        <begin position="124"/>
        <end position="152"/>
    </location>
</feature>
<keyword evidence="10" id="KW-1185">Reference proteome</keyword>
<dbReference type="PANTHER" id="PTHR10283">
    <property type="entry name" value="SOLUTE CARRIER FAMILY 13 MEMBER"/>
    <property type="match status" value="1"/>
</dbReference>
<comment type="similarity">
    <text evidence="2">Belongs to the SLC13A/DASS transporter (TC 2.A.47) family. NADC subfamily.</text>
</comment>
<dbReference type="InterPro" id="IPR001898">
    <property type="entry name" value="SLC13A/DASS"/>
</dbReference>
<dbReference type="GO" id="GO:0005886">
    <property type="term" value="C:plasma membrane"/>
    <property type="evidence" value="ECO:0007669"/>
    <property type="project" value="TreeGrafter"/>
</dbReference>
<dbReference type="Pfam" id="PF00939">
    <property type="entry name" value="Na_sulph_symp"/>
    <property type="match status" value="1"/>
</dbReference>
<reference evidence="9 10" key="1">
    <citation type="submission" date="2015-09" db="EMBL/GenBank/DDBJ databases">
        <title>Genome sequence of Oxobacter pfennigii DSM 3222.</title>
        <authorList>
            <person name="Poehlein A."/>
            <person name="Bengelsdorf F.R."/>
            <person name="Schiel-Bengelsdorf B."/>
            <person name="Duerre P."/>
            <person name="Daniel R."/>
        </authorList>
    </citation>
    <scope>NUCLEOTIDE SEQUENCE [LARGE SCALE GENOMIC DNA]</scope>
    <source>
        <strain evidence="9 10">DSM 3222</strain>
    </source>
</reference>
<feature type="transmembrane region" description="Helical" evidence="8">
    <location>
        <begin position="213"/>
        <end position="236"/>
    </location>
</feature>
<evidence type="ECO:0000256" key="3">
    <source>
        <dbReference type="ARBA" id="ARBA00020150"/>
    </source>
</evidence>
<dbReference type="Proteomes" id="UP000050326">
    <property type="component" value="Unassembled WGS sequence"/>
</dbReference>
<dbReference type="GO" id="GO:0008514">
    <property type="term" value="F:organic anion transmembrane transporter activity"/>
    <property type="evidence" value="ECO:0007669"/>
    <property type="project" value="UniProtKB-ARBA"/>
</dbReference>
<accession>A0A0P8W1V0</accession>
<dbReference type="GO" id="GO:1905039">
    <property type="term" value="P:carboxylic acid transmembrane transport"/>
    <property type="evidence" value="ECO:0007669"/>
    <property type="project" value="UniProtKB-ARBA"/>
</dbReference>
<feature type="transmembrane region" description="Helical" evidence="8">
    <location>
        <begin position="299"/>
        <end position="316"/>
    </location>
</feature>
<keyword evidence="4 8" id="KW-0812">Transmembrane</keyword>
<feature type="transmembrane region" description="Helical" evidence="8">
    <location>
        <begin position="367"/>
        <end position="389"/>
    </location>
</feature>
<proteinExistence type="inferred from homology"/>
<dbReference type="PANTHER" id="PTHR10283:SF82">
    <property type="entry name" value="SOLUTE CARRIER FAMILY 13 MEMBER 2"/>
    <property type="match status" value="1"/>
</dbReference>
<sequence>MNFLKDYKHYIITLVLGLAIKLFVQPVNGLTPVGVNVLAIFLPTLYLWVFVGTEWVSFLAIVGIIITGVLTQTEVFAQSFGHSVVPMIISTMALNVCMTETGVIQKVSTKFVTLKIVHNRPYMFIFMFNLACLLLGFIVGAGALTIIFMALAKNVCEDIGYKQGDPFYTCLMAGVMWQVAFTASATPIGKALPLILMGAAKTSHGIEISFAQWMAVGIPFAFVAFLVSMLVVIFVWRPDTSKYKNYDIEAVKQRSKPLSTEGKITAAIFVVVVILWIFPDFFGALAPGFAAFLKSAGTVVPPVLAIALLCVIRINGKPIGDFTKMARSVPMGLIVFVACVCVLGNAVSSPKTGISEFLKNLLAPVTAGLPPIAIVAFAFLGSIILTNFISNTVTMLLFYSIALSLLQGTTVSMPGLVIMIGLMSSVAFLTPAASVTTPITFGTGDVTVANTLKPNLVLIAAVFIATMVAVWPFIPMLL</sequence>
<evidence type="ECO:0000256" key="2">
    <source>
        <dbReference type="ARBA" id="ARBA00006772"/>
    </source>
</evidence>
<feature type="transmembrane region" description="Helical" evidence="8">
    <location>
        <begin position="396"/>
        <end position="420"/>
    </location>
</feature>
<gene>
    <name evidence="9" type="primary">sdcS_5</name>
    <name evidence="9" type="ORF">OXPF_42830</name>
</gene>
<feature type="transmembrane region" description="Helical" evidence="8">
    <location>
        <begin position="456"/>
        <end position="474"/>
    </location>
</feature>
<keyword evidence="6 8" id="KW-0472">Membrane</keyword>
<evidence type="ECO:0000256" key="4">
    <source>
        <dbReference type="ARBA" id="ARBA00022692"/>
    </source>
</evidence>
<feature type="transmembrane region" description="Helical" evidence="8">
    <location>
        <begin position="83"/>
        <end position="103"/>
    </location>
</feature>
<evidence type="ECO:0000256" key="1">
    <source>
        <dbReference type="ARBA" id="ARBA00004141"/>
    </source>
</evidence>
<dbReference type="STRING" id="36849.OXPF_42830"/>
<feature type="transmembrane region" description="Helical" evidence="8">
    <location>
        <begin position="264"/>
        <end position="293"/>
    </location>
</feature>
<evidence type="ECO:0000256" key="5">
    <source>
        <dbReference type="ARBA" id="ARBA00022989"/>
    </source>
</evidence>
<comment type="caution">
    <text evidence="9">The sequence shown here is derived from an EMBL/GenBank/DDBJ whole genome shotgun (WGS) entry which is preliminary data.</text>
</comment>
<evidence type="ECO:0000256" key="8">
    <source>
        <dbReference type="SAM" id="Phobius"/>
    </source>
</evidence>
<protein>
    <recommendedName>
        <fullName evidence="3">Sodium-dependent dicarboxylate transporter SdcS</fullName>
    </recommendedName>
    <alternativeName>
        <fullName evidence="7">Na(+)/dicarboxylate symporter</fullName>
    </alternativeName>
</protein>
<evidence type="ECO:0000256" key="7">
    <source>
        <dbReference type="ARBA" id="ARBA00031174"/>
    </source>
</evidence>
<dbReference type="OrthoDB" id="5445144at2"/>
<comment type="subcellular location">
    <subcellularLocation>
        <location evidence="1">Membrane</location>
        <topology evidence="1">Multi-pass membrane protein</topology>
    </subcellularLocation>
</comment>
<evidence type="ECO:0000313" key="9">
    <source>
        <dbReference type="EMBL" id="KPU42498.1"/>
    </source>
</evidence>
<evidence type="ECO:0000313" key="10">
    <source>
        <dbReference type="Proteomes" id="UP000050326"/>
    </source>
</evidence>
<dbReference type="RefSeq" id="WP_054877202.1">
    <property type="nucleotide sequence ID" value="NZ_LKET01000068.1"/>
</dbReference>
<dbReference type="AlphaFoldDB" id="A0A0P8W1V0"/>
<feature type="transmembrane region" description="Helical" evidence="8">
    <location>
        <begin position="426"/>
        <end position="444"/>
    </location>
</feature>
<feature type="transmembrane region" description="Helical" evidence="8">
    <location>
        <begin position="328"/>
        <end position="347"/>
    </location>
</feature>
<keyword evidence="5 8" id="KW-1133">Transmembrane helix</keyword>
<dbReference type="EMBL" id="LKET01000068">
    <property type="protein sequence ID" value="KPU42498.1"/>
    <property type="molecule type" value="Genomic_DNA"/>
</dbReference>
<organism evidence="9 10">
    <name type="scientific">Oxobacter pfennigii</name>
    <dbReference type="NCBI Taxonomy" id="36849"/>
    <lineage>
        <taxon>Bacteria</taxon>
        <taxon>Bacillati</taxon>
        <taxon>Bacillota</taxon>
        <taxon>Clostridia</taxon>
        <taxon>Eubacteriales</taxon>
        <taxon>Clostridiaceae</taxon>
        <taxon>Oxobacter</taxon>
    </lineage>
</organism>
<evidence type="ECO:0000256" key="6">
    <source>
        <dbReference type="ARBA" id="ARBA00023136"/>
    </source>
</evidence>
<feature type="transmembrane region" description="Helical" evidence="8">
    <location>
        <begin position="7"/>
        <end position="24"/>
    </location>
</feature>